<proteinExistence type="predicted"/>
<dbReference type="Proteomes" id="UP000615026">
    <property type="component" value="Unassembled WGS sequence"/>
</dbReference>
<keyword evidence="2" id="KW-1185">Reference proteome</keyword>
<evidence type="ECO:0000313" key="2">
    <source>
        <dbReference type="Proteomes" id="UP000615026"/>
    </source>
</evidence>
<comment type="caution">
    <text evidence="1">The sequence shown here is derived from an EMBL/GenBank/DDBJ whole genome shotgun (WGS) entry which is preliminary data.</text>
</comment>
<gene>
    <name evidence="1" type="ORF">IQ260_04315</name>
</gene>
<evidence type="ECO:0000313" key="1">
    <source>
        <dbReference type="EMBL" id="MBE9065872.1"/>
    </source>
</evidence>
<sequence>MPKTLFQGETANRLAKIWTNRYIPDLSQFLTINNALTDRRMIGEILSKKGRERTVQKLSRKNITEQCNLAAVRARQLYANDTAATFRPTSHLAKLLSRIYFQLLDIYQETTSISMSSDIQSKSPLGTSLPSWGIPEINTLATALSPLLSELQEWNRSFDNWKTVGFSTAQINLSNSLLLEQLTDLEQVFLRGYFQFLEEQVALPWQRMCSAAADYTPSSSLFLTVERLLPMTTNIAEVVHKRWSRSFPNYASRRGTLTSAAIRHSSVRDFEMFQIYLWLSCLEKNLTHIEQELSAICVIVYGALNIPWTMTVDGTTLLMHELLNRLEPHERGLVSPYAQAMIRMTNKALFD</sequence>
<dbReference type="EMBL" id="JADEXP010000021">
    <property type="protein sequence ID" value="MBE9065872.1"/>
    <property type="molecule type" value="Genomic_DNA"/>
</dbReference>
<accession>A0A928WYY1</accession>
<dbReference type="RefSeq" id="WP_193991204.1">
    <property type="nucleotide sequence ID" value="NZ_JADEXP010000021.1"/>
</dbReference>
<protein>
    <submittedName>
        <fullName evidence="1">Uncharacterized protein</fullName>
    </submittedName>
</protein>
<reference evidence="1" key="1">
    <citation type="submission" date="2020-10" db="EMBL/GenBank/DDBJ databases">
        <authorList>
            <person name="Castelo-Branco R."/>
            <person name="Eusebio N."/>
            <person name="Adriana R."/>
            <person name="Vieira A."/>
            <person name="Brugerolle De Fraissinette N."/>
            <person name="Rezende De Castro R."/>
            <person name="Schneider M.P."/>
            <person name="Vasconcelos V."/>
            <person name="Leao P.N."/>
        </authorList>
    </citation>
    <scope>NUCLEOTIDE SEQUENCE</scope>
    <source>
        <strain evidence="1">LEGE 11479</strain>
    </source>
</reference>
<name>A0A928WYY1_LEPEC</name>
<organism evidence="1 2">
    <name type="scientific">Leptolyngbya cf. ectocarpi LEGE 11479</name>
    <dbReference type="NCBI Taxonomy" id="1828722"/>
    <lineage>
        <taxon>Bacteria</taxon>
        <taxon>Bacillati</taxon>
        <taxon>Cyanobacteriota</taxon>
        <taxon>Cyanophyceae</taxon>
        <taxon>Leptolyngbyales</taxon>
        <taxon>Leptolyngbyaceae</taxon>
        <taxon>Leptolyngbya group</taxon>
        <taxon>Leptolyngbya</taxon>
    </lineage>
</organism>
<dbReference type="AlphaFoldDB" id="A0A928WYY1"/>